<protein>
    <submittedName>
        <fullName evidence="2">Uncharacterized protein</fullName>
    </submittedName>
</protein>
<reference evidence="2 3" key="1">
    <citation type="journal article" date="2002" name="Proc. Natl. Acad. Sci. U.S.A.">
        <title>The complete genome sequence of Chlorobium tepidum TLS, a photosynthetic, anaerobic, green-sulfur bacterium.</title>
        <authorList>
            <person name="Eisen J.A."/>
            <person name="Nelson K.E."/>
            <person name="Paulsen I.T."/>
            <person name="Heidelberg J.F."/>
            <person name="Wu M."/>
            <person name="Dodson R.J."/>
            <person name="Deboy R."/>
            <person name="Gwinn M.L."/>
            <person name="Nelson W.C."/>
            <person name="Haft D.H."/>
            <person name="Hickey E.K."/>
            <person name="Peterson J.D."/>
            <person name="Durkin A.S."/>
            <person name="Kolonay J.L."/>
            <person name="Yang F."/>
            <person name="Holt I."/>
            <person name="Umayam L.A."/>
            <person name="Mason T."/>
            <person name="Brenner M."/>
            <person name="Shea T.P."/>
            <person name="Parksey D."/>
            <person name="Nierman W.C."/>
            <person name="Feldblyum T.V."/>
            <person name="Hansen C.L."/>
            <person name="Craven M.B."/>
            <person name="Radune D."/>
            <person name="Vamathevan J."/>
            <person name="Khouri H."/>
            <person name="White O."/>
            <person name="Gruber T.M."/>
            <person name="Ketchum K.A."/>
            <person name="Venter J.C."/>
            <person name="Tettelin H."/>
            <person name="Bryant D.A."/>
            <person name="Fraser C.M."/>
        </authorList>
    </citation>
    <scope>NUCLEOTIDE SEQUENCE [LARGE SCALE GENOMIC DNA]</scope>
    <source>
        <strain evidence="3">ATCC 49652 / DSM 12025 / NBRC 103806 / TLS</strain>
    </source>
</reference>
<dbReference type="eggNOG" id="ENOG502Z9KK">
    <property type="taxonomic scope" value="Bacteria"/>
</dbReference>
<dbReference type="PATRIC" id="fig|194439.7.peg.921"/>
<evidence type="ECO:0000313" key="3">
    <source>
        <dbReference type="Proteomes" id="UP000001007"/>
    </source>
</evidence>
<keyword evidence="1" id="KW-0732">Signal</keyword>
<dbReference type="AlphaFoldDB" id="Q8KDN3"/>
<organism evidence="2 3">
    <name type="scientific">Chlorobaculum tepidum (strain ATCC 49652 / DSM 12025 / NBRC 103806 / TLS)</name>
    <name type="common">Chlorobium tepidum</name>
    <dbReference type="NCBI Taxonomy" id="194439"/>
    <lineage>
        <taxon>Bacteria</taxon>
        <taxon>Pseudomonadati</taxon>
        <taxon>Chlorobiota</taxon>
        <taxon>Chlorobiia</taxon>
        <taxon>Chlorobiales</taxon>
        <taxon>Chlorobiaceae</taxon>
        <taxon>Chlorobaculum</taxon>
    </lineage>
</organism>
<feature type="signal peptide" evidence="1">
    <location>
        <begin position="1"/>
        <end position="25"/>
    </location>
</feature>
<gene>
    <name evidence="2" type="ordered locus">CT1012</name>
</gene>
<dbReference type="Proteomes" id="UP000001007">
    <property type="component" value="Chromosome"/>
</dbReference>
<feature type="chain" id="PRO_5004309533" evidence="1">
    <location>
        <begin position="26"/>
        <end position="479"/>
    </location>
</feature>
<sequence>MSLFKKAVGVAALYCLLAMGGEVRAADSGAPYTVKAAYESLSLPAGESMGMLGLGVERQFNENFSGGVGTWTAVRGERGGFITIGFQGTARVPLSETFGLEAGAFVGAGGGRGGATLSGGGLMLRGYTGLTADLGELGRIGAGVSYVDFPNGGAIDSTQPTVFYSIPFGSSSRQFDGLAYERNSLAVVSKLVRVRSGARDLSGKVQDDFTLLGVEWRSYFDNEMFVRFEAAGAAGGSSTGYMQVLVGAGLQIPLSDNFWIDGSLGLGGGGGGDVDTGGGFLVDAGADLRCALDDDLFAAAGVSYLRAPNGSLSAFCPSLEVGGTFGKESQKHDKLPVRVRMVSQRYFNGSDGWRTHDADKDVDNLGVQFDYFAKPWAYVTGQALAAYDGQAGAYMIGLVGGGLHQTIAGPLFVEAEGLIGAAGGGGLAMGSGLAWQVNGGVGVQVSKDVALMATLGRLDAFNGPFKADVVGLSLAFGGR</sequence>
<dbReference type="EnsemblBacteria" id="AAM72247">
    <property type="protein sequence ID" value="AAM72247"/>
    <property type="gene ID" value="CT1012"/>
</dbReference>
<dbReference type="HOGENOM" id="CLU_039616_0_0_10"/>
<evidence type="ECO:0000313" key="2">
    <source>
        <dbReference type="EMBL" id="AAM72247.1"/>
    </source>
</evidence>
<dbReference type="RefSeq" id="WP_010932692.1">
    <property type="nucleotide sequence ID" value="NC_002932.3"/>
</dbReference>
<dbReference type="STRING" id="194439.CT1012"/>
<dbReference type="KEGG" id="cte:CT1012"/>
<dbReference type="EMBL" id="AE006470">
    <property type="protein sequence ID" value="AAM72247.1"/>
    <property type="molecule type" value="Genomic_DNA"/>
</dbReference>
<name>Q8KDN3_CHLTE</name>
<dbReference type="OrthoDB" id="1195661at2"/>
<proteinExistence type="predicted"/>
<accession>Q8KDN3</accession>
<keyword evidence="3" id="KW-1185">Reference proteome</keyword>
<evidence type="ECO:0000256" key="1">
    <source>
        <dbReference type="SAM" id="SignalP"/>
    </source>
</evidence>